<organism evidence="2 3">
    <name type="scientific">Durio zibethinus</name>
    <name type="common">Durian</name>
    <dbReference type="NCBI Taxonomy" id="66656"/>
    <lineage>
        <taxon>Eukaryota</taxon>
        <taxon>Viridiplantae</taxon>
        <taxon>Streptophyta</taxon>
        <taxon>Embryophyta</taxon>
        <taxon>Tracheophyta</taxon>
        <taxon>Spermatophyta</taxon>
        <taxon>Magnoliopsida</taxon>
        <taxon>eudicotyledons</taxon>
        <taxon>Gunneridae</taxon>
        <taxon>Pentapetalae</taxon>
        <taxon>rosids</taxon>
        <taxon>malvids</taxon>
        <taxon>Malvales</taxon>
        <taxon>Malvaceae</taxon>
        <taxon>Helicteroideae</taxon>
        <taxon>Durio</taxon>
    </lineage>
</organism>
<name>A0A6P5Z5W6_DURZI</name>
<reference evidence="3" key="1">
    <citation type="submission" date="2025-08" db="UniProtKB">
        <authorList>
            <consortium name="RefSeq"/>
        </authorList>
    </citation>
    <scope>IDENTIFICATION</scope>
    <source>
        <tissue evidence="3">Fruit stalk</tissue>
    </source>
</reference>
<evidence type="ECO:0000313" key="3">
    <source>
        <dbReference type="RefSeq" id="XP_022748153.1"/>
    </source>
</evidence>
<keyword evidence="2" id="KW-1185">Reference proteome</keyword>
<dbReference type="GeneID" id="111297803"/>
<dbReference type="AlphaFoldDB" id="A0A6P5Z5W6"/>
<accession>A0A6P5Z5W6</accession>
<evidence type="ECO:0000256" key="1">
    <source>
        <dbReference type="SAM" id="MobiDB-lite"/>
    </source>
</evidence>
<feature type="region of interest" description="Disordered" evidence="1">
    <location>
        <begin position="21"/>
        <end position="94"/>
    </location>
</feature>
<proteinExistence type="predicted"/>
<dbReference type="KEGG" id="dzi:111297803"/>
<dbReference type="RefSeq" id="XP_022748153.1">
    <property type="nucleotide sequence ID" value="XM_022892418.1"/>
</dbReference>
<protein>
    <submittedName>
        <fullName evidence="3">Uncharacterized protein LOC111297803</fullName>
    </submittedName>
</protein>
<gene>
    <name evidence="3" type="primary">LOC111297803</name>
</gene>
<feature type="compositionally biased region" description="Acidic residues" evidence="1">
    <location>
        <begin position="27"/>
        <end position="36"/>
    </location>
</feature>
<feature type="compositionally biased region" description="Basic residues" evidence="1">
    <location>
        <begin position="53"/>
        <end position="81"/>
    </location>
</feature>
<sequence length="181" mass="20997">MTSQDNAAEWDWSLSEIVALPQLSSNDESEAQDEGEQTSIVARGRGRSSGANTKRKRQSVSKNFIKRKRKKHKKNAPHRRYGTNISFPTTRTKRREELNEQIEKKSVREGAKILNDRLDRLKVKDMIEDMESHIYIQTVVMANNADNLFKPIVDSYDQIKRQWPARSDLEKIRGKDIANQE</sequence>
<dbReference type="Proteomes" id="UP000515121">
    <property type="component" value="Unplaced"/>
</dbReference>
<evidence type="ECO:0000313" key="2">
    <source>
        <dbReference type="Proteomes" id="UP000515121"/>
    </source>
</evidence>